<accession>A0A815TV40</accession>
<reference evidence="1" key="1">
    <citation type="submission" date="2021-02" db="EMBL/GenBank/DDBJ databases">
        <authorList>
            <person name="Nowell W R."/>
        </authorList>
    </citation>
    <scope>NUCLEOTIDE SEQUENCE</scope>
</reference>
<dbReference type="Proteomes" id="UP000663882">
    <property type="component" value="Unassembled WGS sequence"/>
</dbReference>
<feature type="non-terminal residue" evidence="1">
    <location>
        <position position="1"/>
    </location>
</feature>
<dbReference type="AlphaFoldDB" id="A0A815TV40"/>
<gene>
    <name evidence="1" type="ORF">RFH988_LOCUS38980</name>
</gene>
<organism evidence="1 2">
    <name type="scientific">Rotaria sordida</name>
    <dbReference type="NCBI Taxonomy" id="392033"/>
    <lineage>
        <taxon>Eukaryota</taxon>
        <taxon>Metazoa</taxon>
        <taxon>Spiralia</taxon>
        <taxon>Gnathifera</taxon>
        <taxon>Rotifera</taxon>
        <taxon>Eurotatoria</taxon>
        <taxon>Bdelloidea</taxon>
        <taxon>Philodinida</taxon>
        <taxon>Philodinidae</taxon>
        <taxon>Rotaria</taxon>
    </lineage>
</organism>
<proteinExistence type="predicted"/>
<dbReference type="EMBL" id="CAJNOO010012476">
    <property type="protein sequence ID" value="CAF1507925.1"/>
    <property type="molecule type" value="Genomic_DNA"/>
</dbReference>
<dbReference type="Gene3D" id="1.10.510.10">
    <property type="entry name" value="Transferase(Phosphotransferase) domain 1"/>
    <property type="match status" value="1"/>
</dbReference>
<comment type="caution">
    <text evidence="1">The sequence shown here is derived from an EMBL/GenBank/DDBJ whole genome shotgun (WGS) entry which is preliminary data.</text>
</comment>
<evidence type="ECO:0000313" key="1">
    <source>
        <dbReference type="EMBL" id="CAF1507925.1"/>
    </source>
</evidence>
<name>A0A815TV40_9BILA</name>
<dbReference type="OrthoDB" id="192887at2759"/>
<protein>
    <submittedName>
        <fullName evidence="1">Uncharacterized protein</fullName>
    </submittedName>
</protein>
<evidence type="ECO:0000313" key="2">
    <source>
        <dbReference type="Proteomes" id="UP000663882"/>
    </source>
</evidence>
<dbReference type="InterPro" id="IPR011009">
    <property type="entry name" value="Kinase-like_dom_sf"/>
</dbReference>
<sequence>AYDYVSRFEPKSKKDLNELFGFCNGPSTQSIISGVSPEGVDFLDHLLLFDPRQRPTAKQALGKLS</sequence>
<dbReference type="SUPFAM" id="SSF56112">
    <property type="entry name" value="Protein kinase-like (PK-like)"/>
    <property type="match status" value="1"/>
</dbReference>